<feature type="transmembrane region" description="Helical" evidence="7">
    <location>
        <begin position="18"/>
        <end position="38"/>
    </location>
</feature>
<feature type="transmembrane region" description="Helical" evidence="7">
    <location>
        <begin position="242"/>
        <end position="265"/>
    </location>
</feature>
<reference evidence="10 11" key="1">
    <citation type="journal article" date="2015" name="Appl. Environ. Microbiol.">
        <title>The Geoglobus acetivorans genome: Fe(III) reduction, acetate utilization, autotrophic growth, and degradation of aromatic compounds in a hyperthermophilic archaeon.</title>
        <authorList>
            <person name="Mardanov A.V."/>
            <person name="Slododkina G.B."/>
            <person name="Slobodkin A.I."/>
            <person name="Beletsky A.V."/>
            <person name="Gavrilov S.N."/>
            <person name="Kublanov I.V."/>
            <person name="Bonch-Osmolovskaya E.A."/>
            <person name="Skryabin K.G."/>
            <person name="Ravin N.V."/>
        </authorList>
    </citation>
    <scope>NUCLEOTIDE SEQUENCE [LARGE SCALE GENOMIC DNA]</scope>
    <source>
        <strain evidence="10 11">SBH6</strain>
    </source>
</reference>
<evidence type="ECO:0000259" key="9">
    <source>
        <dbReference type="Pfam" id="PF12704"/>
    </source>
</evidence>
<dbReference type="GO" id="GO:0022857">
    <property type="term" value="F:transmembrane transporter activity"/>
    <property type="evidence" value="ECO:0007669"/>
    <property type="project" value="TreeGrafter"/>
</dbReference>
<feature type="domain" description="MacB-like periplasmic core" evidence="9">
    <location>
        <begin position="17"/>
        <end position="211"/>
    </location>
</feature>
<feature type="domain" description="ABC3 transporter permease C-terminal" evidence="8">
    <location>
        <begin position="246"/>
        <end position="364"/>
    </location>
</feature>
<dbReference type="PANTHER" id="PTHR30572:SF4">
    <property type="entry name" value="ABC TRANSPORTER PERMEASE YTRF"/>
    <property type="match status" value="1"/>
</dbReference>
<dbReference type="EMBL" id="CP009552">
    <property type="protein sequence ID" value="AIY91086.1"/>
    <property type="molecule type" value="Genomic_DNA"/>
</dbReference>
<dbReference type="RefSeq" id="WP_048093180.1">
    <property type="nucleotide sequence ID" value="NZ_CP009552.1"/>
</dbReference>
<evidence type="ECO:0000256" key="5">
    <source>
        <dbReference type="ARBA" id="ARBA00023136"/>
    </source>
</evidence>
<evidence type="ECO:0000256" key="3">
    <source>
        <dbReference type="ARBA" id="ARBA00022692"/>
    </source>
</evidence>
<protein>
    <submittedName>
        <fullName evidence="10">ABC transporter involved in lipoprotein release, permease component</fullName>
    </submittedName>
</protein>
<evidence type="ECO:0000256" key="6">
    <source>
        <dbReference type="ARBA" id="ARBA00038076"/>
    </source>
</evidence>
<accession>A0A0A7GJI7</accession>
<keyword evidence="10" id="KW-0449">Lipoprotein</keyword>
<dbReference type="GeneID" id="24798629"/>
<organism evidence="10 11">
    <name type="scientific">Geoglobus acetivorans</name>
    <dbReference type="NCBI Taxonomy" id="565033"/>
    <lineage>
        <taxon>Archaea</taxon>
        <taxon>Methanobacteriati</taxon>
        <taxon>Methanobacteriota</taxon>
        <taxon>Archaeoglobi</taxon>
        <taxon>Archaeoglobales</taxon>
        <taxon>Archaeoglobaceae</taxon>
        <taxon>Geoglobus</taxon>
    </lineage>
</organism>
<dbReference type="InterPro" id="IPR003838">
    <property type="entry name" value="ABC3_permease_C"/>
</dbReference>
<keyword evidence="2" id="KW-1003">Cell membrane</keyword>
<keyword evidence="3 7" id="KW-0812">Transmembrane</keyword>
<dbReference type="Proteomes" id="UP000030624">
    <property type="component" value="Chromosome"/>
</dbReference>
<evidence type="ECO:0000313" key="11">
    <source>
        <dbReference type="Proteomes" id="UP000030624"/>
    </source>
</evidence>
<comment type="subcellular location">
    <subcellularLocation>
        <location evidence="1">Cell membrane</location>
        <topology evidence="1">Multi-pass membrane protein</topology>
    </subcellularLocation>
</comment>
<gene>
    <name evidence="10" type="ORF">GACE_2062</name>
</gene>
<dbReference type="Pfam" id="PF02687">
    <property type="entry name" value="FtsX"/>
    <property type="match status" value="1"/>
</dbReference>
<comment type="similarity">
    <text evidence="6">Belongs to the ABC-4 integral membrane protein family.</text>
</comment>
<dbReference type="eggNOG" id="arCOG02312">
    <property type="taxonomic scope" value="Archaea"/>
</dbReference>
<evidence type="ECO:0000256" key="4">
    <source>
        <dbReference type="ARBA" id="ARBA00022989"/>
    </source>
</evidence>
<evidence type="ECO:0000313" key="10">
    <source>
        <dbReference type="EMBL" id="AIY91086.1"/>
    </source>
</evidence>
<keyword evidence="5 7" id="KW-0472">Membrane</keyword>
<sequence length="371" mass="40847">MYLQLAIRNLSRARVRSVLAIIGIIIGVTAITSIGIFGDNLKKAVLQSFGDIANEIIISPNPKEGYRFIDDRDIETIQKSPFVSQVIPVKADAFELLFRGDRRVVTVYGLDEQNVADLFKVESGVINLKAGRAIIGKSLAEDLKIRLGDKITLNGKIYRISAILEKEGARFDINPNNAVIISPKEHPAEYSAVIVKVKDIEDIEPFKKYISRTINMKDEKVELLEMKSILNRIDEAFAQMNLFLMAIAGVSLLVAGVSILNIMLMSTIERTKEIGIMRAIGARKKVIMKIFLLEASILGVSGSLVGAVLSIAGGYLITKLILGDVATIFNLTTVIFSLEGFFFGILTAVISGLYPAWRASNLEPIEALRYE</sequence>
<evidence type="ECO:0000256" key="1">
    <source>
        <dbReference type="ARBA" id="ARBA00004651"/>
    </source>
</evidence>
<keyword evidence="4 7" id="KW-1133">Transmembrane helix</keyword>
<dbReference type="InterPro" id="IPR025857">
    <property type="entry name" value="MacB_PCD"/>
</dbReference>
<dbReference type="AlphaFoldDB" id="A0A0A7GJI7"/>
<dbReference type="GO" id="GO:0005886">
    <property type="term" value="C:plasma membrane"/>
    <property type="evidence" value="ECO:0007669"/>
    <property type="project" value="UniProtKB-SubCell"/>
</dbReference>
<dbReference type="KEGG" id="gac:GACE_2062"/>
<evidence type="ECO:0000259" key="8">
    <source>
        <dbReference type="Pfam" id="PF02687"/>
    </source>
</evidence>
<dbReference type="HOGENOM" id="CLU_000604_8_0_2"/>
<evidence type="ECO:0000256" key="7">
    <source>
        <dbReference type="SAM" id="Phobius"/>
    </source>
</evidence>
<dbReference type="Pfam" id="PF12704">
    <property type="entry name" value="MacB_PCD"/>
    <property type="match status" value="1"/>
</dbReference>
<evidence type="ECO:0000256" key="2">
    <source>
        <dbReference type="ARBA" id="ARBA00022475"/>
    </source>
</evidence>
<feature type="transmembrane region" description="Helical" evidence="7">
    <location>
        <begin position="328"/>
        <end position="354"/>
    </location>
</feature>
<dbReference type="STRING" id="565033.GACE_2062"/>
<dbReference type="InterPro" id="IPR050250">
    <property type="entry name" value="Macrolide_Exporter_MacB"/>
</dbReference>
<dbReference type="PANTHER" id="PTHR30572">
    <property type="entry name" value="MEMBRANE COMPONENT OF TRANSPORTER-RELATED"/>
    <property type="match status" value="1"/>
</dbReference>
<proteinExistence type="inferred from homology"/>
<feature type="transmembrane region" description="Helical" evidence="7">
    <location>
        <begin position="286"/>
        <end position="316"/>
    </location>
</feature>
<name>A0A0A7GJI7_GEOAI</name>